<dbReference type="RefSeq" id="YP_010796570.1">
    <property type="nucleotide sequence ID" value="NC_076031.1"/>
</dbReference>
<name>A0A346TPP8_9ABAC</name>
<dbReference type="Proteomes" id="UP000501969">
    <property type="component" value="Segment"/>
</dbReference>
<reference evidence="1 2" key="1">
    <citation type="submission" date="2018-03" db="EMBL/GenBank/DDBJ databases">
        <title>Complete genome sequence of a second alphabaculovirus from the true armyworm, Mythimna unipuncta.</title>
        <authorList>
            <person name="Harrison R.L."/>
            <person name="Mowery J.D."/>
            <person name="Bauchan G.R."/>
            <person name="Theilmann D.A."/>
            <person name="Erlandson M.A."/>
        </authorList>
    </citation>
    <scope>NUCLEOTIDE SEQUENCE [LARGE SCALE GENOMIC DNA]</scope>
    <source>
        <strain evidence="1 2">KY310</strain>
    </source>
</reference>
<dbReference type="KEGG" id="vg:80534065"/>
<proteinExistence type="predicted"/>
<keyword evidence="2" id="KW-1185">Reference proteome</keyword>
<sequence length="171" mass="20425">MFIAFLLRTFAKALNSPTVKNGHDRYKRFEHVLSSHSKRFDVPLGAASDDETLFELIKLEPVLENYLKSIVWTMVKKIYVDNEKVRWMLDNKSDEQQIKLPVEIERFVDSANLRRCRHFAECLKTIFQQNFLHQLKTASKPYLFRTIRSIDDEFERAVHTYPHSSYWLENR</sequence>
<accession>A0A346TPP8</accession>
<dbReference type="EMBL" id="MH124167">
    <property type="protein sequence ID" value="AXU41558.1"/>
    <property type="molecule type" value="Genomic_DNA"/>
</dbReference>
<organism evidence="1 2">
    <name type="scientific">Mythimna unipuncta nucleopolyhedrovirus</name>
    <dbReference type="NCBI Taxonomy" id="447897"/>
    <lineage>
        <taxon>Viruses</taxon>
        <taxon>Viruses incertae sedis</taxon>
        <taxon>Naldaviricetes</taxon>
        <taxon>Lefavirales</taxon>
        <taxon>Baculoviridae</taxon>
        <taxon>Alphabaculovirus</taxon>
    </lineage>
</organism>
<protein>
    <submittedName>
        <fullName evidence="1">ORF112</fullName>
    </submittedName>
</protein>
<evidence type="ECO:0000313" key="1">
    <source>
        <dbReference type="EMBL" id="AXU41558.1"/>
    </source>
</evidence>
<evidence type="ECO:0000313" key="2">
    <source>
        <dbReference type="Proteomes" id="UP000501969"/>
    </source>
</evidence>
<dbReference type="GeneID" id="80534065"/>